<reference evidence="2 3" key="1">
    <citation type="journal article" date="2017" name="Gigascience">
        <title>Genome sequence of the small brown planthopper, Laodelphax striatellus.</title>
        <authorList>
            <person name="Zhu J."/>
            <person name="Jiang F."/>
            <person name="Wang X."/>
            <person name="Yang P."/>
            <person name="Bao Y."/>
            <person name="Zhao W."/>
            <person name="Wang W."/>
            <person name="Lu H."/>
            <person name="Wang Q."/>
            <person name="Cui N."/>
            <person name="Li J."/>
            <person name="Chen X."/>
            <person name="Luo L."/>
            <person name="Yu J."/>
            <person name="Kang L."/>
            <person name="Cui F."/>
        </authorList>
    </citation>
    <scope>NUCLEOTIDE SEQUENCE [LARGE SCALE GENOMIC DNA]</scope>
    <source>
        <strain evidence="2">Lst14</strain>
    </source>
</reference>
<dbReference type="EMBL" id="QKKF02037473">
    <property type="protein sequence ID" value="RZF32207.1"/>
    <property type="molecule type" value="Genomic_DNA"/>
</dbReference>
<keyword evidence="3" id="KW-1185">Reference proteome</keyword>
<accession>A0A482WFE9</accession>
<dbReference type="InParanoid" id="A0A482WFE9"/>
<feature type="coiled-coil region" evidence="1">
    <location>
        <begin position="15"/>
        <end position="60"/>
    </location>
</feature>
<dbReference type="Proteomes" id="UP000291343">
    <property type="component" value="Unassembled WGS sequence"/>
</dbReference>
<protein>
    <submittedName>
        <fullName evidence="2">Uncharacterized protein</fullName>
    </submittedName>
</protein>
<organism evidence="2 3">
    <name type="scientific">Laodelphax striatellus</name>
    <name type="common">Small brown planthopper</name>
    <name type="synonym">Delphax striatella</name>
    <dbReference type="NCBI Taxonomy" id="195883"/>
    <lineage>
        <taxon>Eukaryota</taxon>
        <taxon>Metazoa</taxon>
        <taxon>Ecdysozoa</taxon>
        <taxon>Arthropoda</taxon>
        <taxon>Hexapoda</taxon>
        <taxon>Insecta</taxon>
        <taxon>Pterygota</taxon>
        <taxon>Neoptera</taxon>
        <taxon>Paraneoptera</taxon>
        <taxon>Hemiptera</taxon>
        <taxon>Auchenorrhyncha</taxon>
        <taxon>Fulgoroidea</taxon>
        <taxon>Delphacidae</taxon>
        <taxon>Criomorphinae</taxon>
        <taxon>Laodelphax</taxon>
    </lineage>
</organism>
<evidence type="ECO:0000256" key="1">
    <source>
        <dbReference type="SAM" id="Coils"/>
    </source>
</evidence>
<dbReference type="AlphaFoldDB" id="A0A482WFE9"/>
<name>A0A482WFE9_LAOST</name>
<comment type="caution">
    <text evidence="2">The sequence shown here is derived from an EMBL/GenBank/DDBJ whole genome shotgun (WGS) entry which is preliminary data.</text>
</comment>
<dbReference type="OrthoDB" id="10391133at2759"/>
<proteinExistence type="predicted"/>
<feature type="coiled-coil region" evidence="1">
    <location>
        <begin position="135"/>
        <end position="195"/>
    </location>
</feature>
<evidence type="ECO:0000313" key="3">
    <source>
        <dbReference type="Proteomes" id="UP000291343"/>
    </source>
</evidence>
<sequence>MHNADNDLSVIGIKLRQNEMKLEELLINLETELNDLKSEKKILTEKIEKAKEQASNNEREALCIGEKNSFLKNENKKSMDAIMKTAVDVQDLSWKMDWCKIVAENQIEELRRKTATAQIFKEELLNKIKSMAEPKKEDINEMAQLEQTVKQLQEEKRLLEAKDLKQMEVVVRQDIDNLEKRNKILLLRLQRQVAESQWRKQQMLVHLNGLRDNKHS</sequence>
<gene>
    <name evidence="2" type="ORF">LSTR_LSTR004070</name>
</gene>
<dbReference type="SMR" id="A0A482WFE9"/>
<keyword evidence="1" id="KW-0175">Coiled coil</keyword>
<evidence type="ECO:0000313" key="2">
    <source>
        <dbReference type="EMBL" id="RZF32207.1"/>
    </source>
</evidence>